<dbReference type="PANTHER" id="PTHR42929:SF1">
    <property type="entry name" value="INNER MEMBRANE ABC TRANSPORTER PERMEASE PROTEIN YDCU-RELATED"/>
    <property type="match status" value="1"/>
</dbReference>
<keyword evidence="5 8" id="KW-0812">Transmembrane</keyword>
<name>A0A381SGW4_9ZZZZ</name>
<feature type="transmembrane region" description="Helical" evidence="8">
    <location>
        <begin position="7"/>
        <end position="30"/>
    </location>
</feature>
<sequence>MIKNRSTWLLLTPGIILFLLLLVAPITNILDESLRLFVPGRIGAAKDAPYTLFNYTELIDKAYFFYLYETFRFGITVSLISLVIGFPVAYSIARQKSTLFRKLAIGFLIGMMFLNTLVRVYAMQLTFGPTGYAKFISGIFDISPNGRGYTELIVMLGLLHYTIPISVLTLIGTIQNINPRLTEAAQILGSSRLKSHLNITVPLCVPGILSAFLICLTLCLSAFVVPMVLGKGKVLFISNLIYARFSEIANYPSGSAVAIIMLVVSLSVIFIISSFVSSRWSTK</sequence>
<dbReference type="InterPro" id="IPR000515">
    <property type="entry name" value="MetI-like"/>
</dbReference>
<keyword evidence="7 8" id="KW-0472">Membrane</keyword>
<evidence type="ECO:0000256" key="1">
    <source>
        <dbReference type="ARBA" id="ARBA00004651"/>
    </source>
</evidence>
<dbReference type="AlphaFoldDB" id="A0A381SGW4"/>
<dbReference type="InterPro" id="IPR035906">
    <property type="entry name" value="MetI-like_sf"/>
</dbReference>
<dbReference type="Pfam" id="PF00528">
    <property type="entry name" value="BPD_transp_1"/>
    <property type="match status" value="1"/>
</dbReference>
<evidence type="ECO:0000256" key="6">
    <source>
        <dbReference type="ARBA" id="ARBA00022989"/>
    </source>
</evidence>
<gene>
    <name evidence="10" type="ORF">METZ01_LOCUS56159</name>
</gene>
<protein>
    <recommendedName>
        <fullName evidence="9">ABC transmembrane type-1 domain-containing protein</fullName>
    </recommendedName>
</protein>
<evidence type="ECO:0000256" key="8">
    <source>
        <dbReference type="SAM" id="Phobius"/>
    </source>
</evidence>
<evidence type="ECO:0000256" key="3">
    <source>
        <dbReference type="ARBA" id="ARBA00022448"/>
    </source>
</evidence>
<comment type="similarity">
    <text evidence="2">Belongs to the binding-protein-dependent transport system permease family. CysTW subfamily.</text>
</comment>
<evidence type="ECO:0000256" key="7">
    <source>
        <dbReference type="ARBA" id="ARBA00023136"/>
    </source>
</evidence>
<dbReference type="PROSITE" id="PS50928">
    <property type="entry name" value="ABC_TM1"/>
    <property type="match status" value="1"/>
</dbReference>
<organism evidence="10">
    <name type="scientific">marine metagenome</name>
    <dbReference type="NCBI Taxonomy" id="408172"/>
    <lineage>
        <taxon>unclassified sequences</taxon>
        <taxon>metagenomes</taxon>
        <taxon>ecological metagenomes</taxon>
    </lineage>
</organism>
<feature type="transmembrane region" description="Helical" evidence="8">
    <location>
        <begin position="71"/>
        <end position="91"/>
    </location>
</feature>
<feature type="transmembrane region" description="Helical" evidence="8">
    <location>
        <begin position="103"/>
        <end position="122"/>
    </location>
</feature>
<dbReference type="PANTHER" id="PTHR42929">
    <property type="entry name" value="INNER MEMBRANE ABC TRANSPORTER PERMEASE PROTEIN YDCU-RELATED-RELATED"/>
    <property type="match status" value="1"/>
</dbReference>
<feature type="transmembrane region" description="Helical" evidence="8">
    <location>
        <begin position="256"/>
        <end position="276"/>
    </location>
</feature>
<feature type="transmembrane region" description="Helical" evidence="8">
    <location>
        <begin position="152"/>
        <end position="171"/>
    </location>
</feature>
<keyword evidence="4" id="KW-1003">Cell membrane</keyword>
<dbReference type="GO" id="GO:0005886">
    <property type="term" value="C:plasma membrane"/>
    <property type="evidence" value="ECO:0007669"/>
    <property type="project" value="UniProtKB-SubCell"/>
</dbReference>
<evidence type="ECO:0000259" key="9">
    <source>
        <dbReference type="PROSITE" id="PS50928"/>
    </source>
</evidence>
<evidence type="ECO:0000256" key="2">
    <source>
        <dbReference type="ARBA" id="ARBA00007069"/>
    </source>
</evidence>
<feature type="transmembrane region" description="Helical" evidence="8">
    <location>
        <begin position="199"/>
        <end position="225"/>
    </location>
</feature>
<feature type="domain" description="ABC transmembrane type-1" evidence="9">
    <location>
        <begin position="67"/>
        <end position="272"/>
    </location>
</feature>
<accession>A0A381SGW4</accession>
<dbReference type="SUPFAM" id="SSF161098">
    <property type="entry name" value="MetI-like"/>
    <property type="match status" value="1"/>
</dbReference>
<evidence type="ECO:0000313" key="10">
    <source>
        <dbReference type="EMBL" id="SVA03305.1"/>
    </source>
</evidence>
<evidence type="ECO:0000256" key="4">
    <source>
        <dbReference type="ARBA" id="ARBA00022475"/>
    </source>
</evidence>
<dbReference type="Gene3D" id="1.10.3720.10">
    <property type="entry name" value="MetI-like"/>
    <property type="match status" value="1"/>
</dbReference>
<keyword evidence="3" id="KW-0813">Transport</keyword>
<dbReference type="CDD" id="cd06261">
    <property type="entry name" value="TM_PBP2"/>
    <property type="match status" value="1"/>
</dbReference>
<evidence type="ECO:0000256" key="5">
    <source>
        <dbReference type="ARBA" id="ARBA00022692"/>
    </source>
</evidence>
<proteinExistence type="inferred from homology"/>
<comment type="subcellular location">
    <subcellularLocation>
        <location evidence="1">Cell membrane</location>
        <topology evidence="1">Multi-pass membrane protein</topology>
    </subcellularLocation>
</comment>
<dbReference type="EMBL" id="UINC01003093">
    <property type="protein sequence ID" value="SVA03305.1"/>
    <property type="molecule type" value="Genomic_DNA"/>
</dbReference>
<keyword evidence="6 8" id="KW-1133">Transmembrane helix</keyword>
<reference evidence="10" key="1">
    <citation type="submission" date="2018-05" db="EMBL/GenBank/DDBJ databases">
        <authorList>
            <person name="Lanie J.A."/>
            <person name="Ng W.-L."/>
            <person name="Kazmierczak K.M."/>
            <person name="Andrzejewski T.M."/>
            <person name="Davidsen T.M."/>
            <person name="Wayne K.J."/>
            <person name="Tettelin H."/>
            <person name="Glass J.I."/>
            <person name="Rusch D."/>
            <person name="Podicherti R."/>
            <person name="Tsui H.-C.T."/>
            <person name="Winkler M.E."/>
        </authorList>
    </citation>
    <scope>NUCLEOTIDE SEQUENCE</scope>
</reference>
<dbReference type="GO" id="GO:0055085">
    <property type="term" value="P:transmembrane transport"/>
    <property type="evidence" value="ECO:0007669"/>
    <property type="project" value="InterPro"/>
</dbReference>